<dbReference type="AlphaFoldDB" id="A0A1D7QSY7"/>
<dbReference type="KEGG" id="bbev:BBEV_0741"/>
<dbReference type="InterPro" id="IPR001602">
    <property type="entry name" value="UPF0047_YjbQ-like"/>
</dbReference>
<evidence type="ECO:0000313" key="2">
    <source>
        <dbReference type="EMBL" id="AOM82113.1"/>
    </source>
</evidence>
<name>A0A1D7QSY7_9BACI</name>
<proteinExistence type="inferred from homology"/>
<dbReference type="InterPro" id="IPR035917">
    <property type="entry name" value="YjbQ-like_sf"/>
</dbReference>
<gene>
    <name evidence="2" type="ORF">BBEV_0741</name>
</gene>
<sequence>MKQIHSLQTNTRDEMIDVTDVVRKAVKEAGCSEGHVDLFCMHTTAGLTINENADPDVKRDMLRRFDEVYPWAMKADRHMEGNTAAHMKASTVGSSEMVLVQNGQLVLGTWQGIYFCEFDGPRTRKLMIRVKKDV</sequence>
<keyword evidence="3" id="KW-1185">Reference proteome</keyword>
<evidence type="ECO:0008006" key="4">
    <source>
        <dbReference type="Google" id="ProtNLM"/>
    </source>
</evidence>
<dbReference type="PROSITE" id="PS01314">
    <property type="entry name" value="UPF0047"/>
    <property type="match status" value="1"/>
</dbReference>
<dbReference type="OrthoDB" id="9801725at2"/>
<accession>A0A1D7QSY7</accession>
<evidence type="ECO:0000256" key="1">
    <source>
        <dbReference type="ARBA" id="ARBA00005534"/>
    </source>
</evidence>
<protein>
    <recommendedName>
        <fullName evidence="4">Secondary thiamine-phosphate synthase enzyme</fullName>
    </recommendedName>
</protein>
<dbReference type="SUPFAM" id="SSF111038">
    <property type="entry name" value="YjbQ-like"/>
    <property type="match status" value="1"/>
</dbReference>
<dbReference type="PATRIC" id="fig|632773.3.peg.778"/>
<dbReference type="Pfam" id="PF01894">
    <property type="entry name" value="YjbQ"/>
    <property type="match status" value="1"/>
</dbReference>
<dbReference type="PIRSF" id="PIRSF004681">
    <property type="entry name" value="UCP004681"/>
    <property type="match status" value="1"/>
</dbReference>
<organism evidence="2 3">
    <name type="scientific">Salisediminibacterium beveridgei</name>
    <dbReference type="NCBI Taxonomy" id="632773"/>
    <lineage>
        <taxon>Bacteria</taxon>
        <taxon>Bacillati</taxon>
        <taxon>Bacillota</taxon>
        <taxon>Bacilli</taxon>
        <taxon>Bacillales</taxon>
        <taxon>Bacillaceae</taxon>
        <taxon>Salisediminibacterium</taxon>
    </lineage>
</organism>
<evidence type="ECO:0000313" key="3">
    <source>
        <dbReference type="Proteomes" id="UP000094463"/>
    </source>
</evidence>
<dbReference type="NCBIfam" id="TIGR00149">
    <property type="entry name" value="TIGR00149_YjbQ"/>
    <property type="match status" value="1"/>
</dbReference>
<comment type="similarity">
    <text evidence="1">Belongs to the UPF0047 family.</text>
</comment>
<dbReference type="EMBL" id="CP012502">
    <property type="protein sequence ID" value="AOM82113.1"/>
    <property type="molecule type" value="Genomic_DNA"/>
</dbReference>
<dbReference type="RefSeq" id="WP_069364228.1">
    <property type="nucleotide sequence ID" value="NZ_CP012502.1"/>
</dbReference>
<reference evidence="2 3" key="1">
    <citation type="submission" date="2015-08" db="EMBL/GenBank/DDBJ databases">
        <title>The complete genome sequence of Bacillus beveridgei MLTeJB.</title>
        <authorList>
            <person name="Hanson T.E."/>
            <person name="Mesa C."/>
            <person name="Basesman S.M."/>
            <person name="Oremland R.S."/>
        </authorList>
    </citation>
    <scope>NUCLEOTIDE SEQUENCE [LARGE SCALE GENOMIC DNA]</scope>
    <source>
        <strain evidence="2 3">MLTeJB</strain>
    </source>
</reference>
<dbReference type="Proteomes" id="UP000094463">
    <property type="component" value="Chromosome"/>
</dbReference>
<dbReference type="STRING" id="632773.BBEV_0741"/>
<dbReference type="Gene3D" id="2.60.120.460">
    <property type="entry name" value="YjbQ-like"/>
    <property type="match status" value="1"/>
</dbReference>
<dbReference type="PANTHER" id="PTHR30615">
    <property type="entry name" value="UNCHARACTERIZED PROTEIN YJBQ-RELATED"/>
    <property type="match status" value="1"/>
</dbReference>
<dbReference type="PANTHER" id="PTHR30615:SF8">
    <property type="entry name" value="UPF0047 PROTEIN C4A8.02C"/>
    <property type="match status" value="1"/>
</dbReference>